<accession>A0A8S5RAG7</accession>
<reference evidence="1" key="1">
    <citation type="journal article" date="2021" name="Proc. Natl. Acad. Sci. U.S.A.">
        <title>A Catalog of Tens of Thousands of Viruses from Human Metagenomes Reveals Hidden Associations with Chronic Diseases.</title>
        <authorList>
            <person name="Tisza M.J."/>
            <person name="Buck C.B."/>
        </authorList>
    </citation>
    <scope>NUCLEOTIDE SEQUENCE</scope>
    <source>
        <strain evidence="1">Ct4yW2</strain>
    </source>
</reference>
<organism evidence="1">
    <name type="scientific">Myoviridae sp. ct4yW2</name>
    <dbReference type="NCBI Taxonomy" id="2827286"/>
    <lineage>
        <taxon>Viruses</taxon>
        <taxon>Duplodnaviria</taxon>
        <taxon>Heunggongvirae</taxon>
        <taxon>Uroviricota</taxon>
        <taxon>Caudoviricetes</taxon>
    </lineage>
</organism>
<protein>
    <submittedName>
        <fullName evidence="1">Uncharacterized protein</fullName>
    </submittedName>
</protein>
<proteinExistence type="predicted"/>
<sequence length="44" mass="5293">MVLNEKKYFYCFQFVSNKKQKGLFRFTFGQSKHTKLLIFNGVIN</sequence>
<evidence type="ECO:0000313" key="1">
    <source>
        <dbReference type="EMBL" id="DAE28065.1"/>
    </source>
</evidence>
<dbReference type="EMBL" id="BK015849">
    <property type="protein sequence ID" value="DAE28065.1"/>
    <property type="molecule type" value="Genomic_DNA"/>
</dbReference>
<name>A0A8S5RAG7_9CAUD</name>